<reference evidence="10 11" key="1">
    <citation type="submission" date="2020-08" db="EMBL/GenBank/DDBJ databases">
        <title>Genomic Encyclopedia of Type Strains, Phase IV (KMG-V): Genome sequencing to study the core and pangenomes of soil and plant-associated prokaryotes.</title>
        <authorList>
            <person name="Whitman W."/>
        </authorList>
    </citation>
    <scope>NUCLEOTIDE SEQUENCE [LARGE SCALE GENOMIC DNA]</scope>
    <source>
        <strain evidence="8 11">SEMIA 444</strain>
        <strain evidence="7 10">SEMIA 448</strain>
        <strain evidence="9 12">SEMIA 452</strain>
    </source>
</reference>
<dbReference type="PANTHER" id="PTHR11496:SF103">
    <property type="entry name" value="DEHYDROGENASE, PUTATIVE-RELATED"/>
    <property type="match status" value="1"/>
</dbReference>
<dbReference type="PANTHER" id="PTHR11496">
    <property type="entry name" value="ALCOHOL DEHYDROGENASE"/>
    <property type="match status" value="1"/>
</dbReference>
<dbReference type="InterPro" id="IPR001670">
    <property type="entry name" value="ADH_Fe/GldA"/>
</dbReference>
<dbReference type="Pfam" id="PF25137">
    <property type="entry name" value="ADH_Fe_C"/>
    <property type="match status" value="1"/>
</dbReference>
<dbReference type="Proteomes" id="UP000524535">
    <property type="component" value="Unassembled WGS sequence"/>
</dbReference>
<comment type="similarity">
    <text evidence="2">Belongs to the iron-containing alcohol dehydrogenase family.</text>
</comment>
<proteinExistence type="inferred from homology"/>
<dbReference type="Proteomes" id="UP000576087">
    <property type="component" value="Unassembled WGS sequence"/>
</dbReference>
<name>A0A7W6SA23_9HYPH</name>
<dbReference type="PROSITE" id="PS00913">
    <property type="entry name" value="ADH_IRON_1"/>
    <property type="match status" value="1"/>
</dbReference>
<accession>A0A7W6SA23</accession>
<evidence type="ECO:0000313" key="9">
    <source>
        <dbReference type="EMBL" id="MBB4447950.1"/>
    </source>
</evidence>
<evidence type="ECO:0000256" key="3">
    <source>
        <dbReference type="ARBA" id="ARBA00023002"/>
    </source>
</evidence>
<dbReference type="InterPro" id="IPR056798">
    <property type="entry name" value="ADH_Fe_C"/>
</dbReference>
<dbReference type="FunFam" id="3.40.50.1970:FF:000003">
    <property type="entry name" value="Alcohol dehydrogenase, iron-containing"/>
    <property type="match status" value="1"/>
</dbReference>
<comment type="catalytic activity">
    <reaction evidence="4">
        <text>a primary alcohol + NAD(+) = an aldehyde + NADH + H(+)</text>
        <dbReference type="Rhea" id="RHEA:10736"/>
        <dbReference type="ChEBI" id="CHEBI:15378"/>
        <dbReference type="ChEBI" id="CHEBI:15734"/>
        <dbReference type="ChEBI" id="CHEBI:17478"/>
        <dbReference type="ChEBI" id="CHEBI:57540"/>
        <dbReference type="ChEBI" id="CHEBI:57945"/>
        <dbReference type="EC" id="1.1.1.1"/>
    </reaction>
</comment>
<dbReference type="InterPro" id="IPR018211">
    <property type="entry name" value="ADH_Fe_CS"/>
</dbReference>
<protein>
    <submittedName>
        <fullName evidence="7">Alcohol dehydrogenase</fullName>
        <ecNumber evidence="7">1.1.1.1</ecNumber>
    </submittedName>
</protein>
<dbReference type="EMBL" id="JACIGW010000004">
    <property type="protein sequence ID" value="MBB4349934.1"/>
    <property type="molecule type" value="Genomic_DNA"/>
</dbReference>
<organism evidence="7 10">
    <name type="scientific">Aliirhizobium cellulosilyticum</name>
    <dbReference type="NCBI Taxonomy" id="393664"/>
    <lineage>
        <taxon>Bacteria</taxon>
        <taxon>Pseudomonadati</taxon>
        <taxon>Pseudomonadota</taxon>
        <taxon>Alphaproteobacteria</taxon>
        <taxon>Hyphomicrobiales</taxon>
        <taxon>Rhizobiaceae</taxon>
        <taxon>Aliirhizobium</taxon>
    </lineage>
</organism>
<dbReference type="SUPFAM" id="SSF56796">
    <property type="entry name" value="Dehydroquinate synthase-like"/>
    <property type="match status" value="1"/>
</dbReference>
<keyword evidence="3 7" id="KW-0560">Oxidoreductase</keyword>
<sequence length="374" mass="40201">MTGSNWNFSLPTAVHFGWDRLSTLPDMISNLGGRHVFAMIGRSFLNRVGEAGLKELVGSAELTIFTDIEENPSILTVDTAAAHCRDSGADVVVAIGGGSVLDAAKCVALLQKNEGSIRDYLYRVKKPAGRGLPLIAVATTAGTGSEVTPFAVVTDKEKNAKPAIAYPECFPDHAIVDPALTLSMPTAVAASTSLDAMTQALEGFWSTRANDMTRAMAFRAIVLIFRNIEAACLDKDRDAIEKVTLGSVIGGTQMAMIGNTALHPLSYPLTLDYDLRHGLACAIYVPAFLRFNKPELGPWFDDLLTVLGFGMVEEFADAFEAKMEKLGAPTRLSELGVTREAIPDIVKNGVGRSTDFNPRTLTAETMVEILETML</sequence>
<evidence type="ECO:0000313" key="12">
    <source>
        <dbReference type="Proteomes" id="UP000576087"/>
    </source>
</evidence>
<dbReference type="Gene3D" id="1.20.1090.10">
    <property type="entry name" value="Dehydroquinate synthase-like - alpha domain"/>
    <property type="match status" value="1"/>
</dbReference>
<dbReference type="EMBL" id="JACIGY010000005">
    <property type="protein sequence ID" value="MBB4413113.1"/>
    <property type="molecule type" value="Genomic_DNA"/>
</dbReference>
<dbReference type="AlphaFoldDB" id="A0A7W6SA23"/>
<evidence type="ECO:0000313" key="7">
    <source>
        <dbReference type="EMBL" id="MBB4349934.1"/>
    </source>
</evidence>
<evidence type="ECO:0000259" key="5">
    <source>
        <dbReference type="Pfam" id="PF00465"/>
    </source>
</evidence>
<gene>
    <name evidence="8" type="ORF">GGE31_003639</name>
    <name evidence="7" type="ORF">GGE33_003697</name>
    <name evidence="9" type="ORF">GGE35_003785</name>
</gene>
<dbReference type="Proteomes" id="UP000520770">
    <property type="component" value="Unassembled WGS sequence"/>
</dbReference>
<dbReference type="GO" id="GO:0004022">
    <property type="term" value="F:alcohol dehydrogenase (NAD+) activity"/>
    <property type="evidence" value="ECO:0007669"/>
    <property type="project" value="UniProtKB-EC"/>
</dbReference>
<evidence type="ECO:0000259" key="6">
    <source>
        <dbReference type="Pfam" id="PF25137"/>
    </source>
</evidence>
<evidence type="ECO:0000313" key="11">
    <source>
        <dbReference type="Proteomes" id="UP000524535"/>
    </source>
</evidence>
<feature type="domain" description="Alcohol dehydrogenase iron-type/glycerol dehydrogenase GldA" evidence="5">
    <location>
        <begin position="11"/>
        <end position="178"/>
    </location>
</feature>
<comment type="cofactor">
    <cofactor evidence="1">
        <name>Fe cation</name>
        <dbReference type="ChEBI" id="CHEBI:24875"/>
    </cofactor>
</comment>
<dbReference type="EC" id="1.1.1.1" evidence="7"/>
<dbReference type="Pfam" id="PF00465">
    <property type="entry name" value="Fe-ADH"/>
    <property type="match status" value="1"/>
</dbReference>
<evidence type="ECO:0000313" key="8">
    <source>
        <dbReference type="EMBL" id="MBB4413113.1"/>
    </source>
</evidence>
<dbReference type="RefSeq" id="WP_183826061.1">
    <property type="nucleotide sequence ID" value="NZ_JACIGW010000004.1"/>
</dbReference>
<comment type="caution">
    <text evidence="7">The sequence shown here is derived from an EMBL/GenBank/DDBJ whole genome shotgun (WGS) entry which is preliminary data.</text>
</comment>
<dbReference type="Gene3D" id="3.40.50.1970">
    <property type="match status" value="1"/>
</dbReference>
<evidence type="ECO:0000313" key="10">
    <source>
        <dbReference type="Proteomes" id="UP000520770"/>
    </source>
</evidence>
<feature type="domain" description="Fe-containing alcohol dehydrogenase-like C-terminal" evidence="6">
    <location>
        <begin position="190"/>
        <end position="373"/>
    </location>
</feature>
<evidence type="ECO:0000256" key="4">
    <source>
        <dbReference type="ARBA" id="ARBA00049243"/>
    </source>
</evidence>
<keyword evidence="11" id="KW-1185">Reference proteome</keyword>
<evidence type="ECO:0000256" key="2">
    <source>
        <dbReference type="ARBA" id="ARBA00007358"/>
    </source>
</evidence>
<dbReference type="EMBL" id="JACIHM010000005">
    <property type="protein sequence ID" value="MBB4447950.1"/>
    <property type="molecule type" value="Genomic_DNA"/>
</dbReference>
<dbReference type="GO" id="GO:0046872">
    <property type="term" value="F:metal ion binding"/>
    <property type="evidence" value="ECO:0007669"/>
    <property type="project" value="InterPro"/>
</dbReference>
<dbReference type="InterPro" id="IPR039697">
    <property type="entry name" value="Alcohol_dehydrogenase_Fe"/>
</dbReference>
<evidence type="ECO:0000256" key="1">
    <source>
        <dbReference type="ARBA" id="ARBA00001962"/>
    </source>
</evidence>